<dbReference type="Gene3D" id="1.10.3720.10">
    <property type="entry name" value="MetI-like"/>
    <property type="match status" value="1"/>
</dbReference>
<comment type="subcellular location">
    <subcellularLocation>
        <location evidence="1">Cell inner membrane</location>
        <topology evidence="1">Multi-pass membrane protein</topology>
    </subcellularLocation>
    <subcellularLocation>
        <location evidence="9">Cell membrane</location>
        <topology evidence="9">Multi-pass membrane protein</topology>
    </subcellularLocation>
</comment>
<name>A0A084II93_SALHC</name>
<dbReference type="SUPFAM" id="SSF161098">
    <property type="entry name" value="MetI-like"/>
    <property type="match status" value="1"/>
</dbReference>
<keyword evidence="5 9" id="KW-0812">Transmembrane</keyword>
<evidence type="ECO:0000256" key="5">
    <source>
        <dbReference type="ARBA" id="ARBA00022692"/>
    </source>
</evidence>
<feature type="transmembrane region" description="Helical" evidence="9">
    <location>
        <begin position="81"/>
        <end position="102"/>
    </location>
</feature>
<keyword evidence="4" id="KW-1003">Cell membrane</keyword>
<dbReference type="GO" id="GO:0006865">
    <property type="term" value="P:amino acid transport"/>
    <property type="evidence" value="ECO:0007669"/>
    <property type="project" value="UniProtKB-KW"/>
</dbReference>
<evidence type="ECO:0000256" key="7">
    <source>
        <dbReference type="ARBA" id="ARBA00022989"/>
    </source>
</evidence>
<comment type="caution">
    <text evidence="11">The sequence shown here is derived from an EMBL/GenBank/DDBJ whole genome shotgun (WGS) entry which is preliminary data.</text>
</comment>
<evidence type="ECO:0000256" key="4">
    <source>
        <dbReference type="ARBA" id="ARBA00022475"/>
    </source>
</evidence>
<dbReference type="PROSITE" id="PS50928">
    <property type="entry name" value="ABC_TM1"/>
    <property type="match status" value="1"/>
</dbReference>
<accession>A0A084II93</accession>
<dbReference type="eggNOG" id="COG0765">
    <property type="taxonomic scope" value="Bacteria"/>
</dbReference>
<dbReference type="InterPro" id="IPR035906">
    <property type="entry name" value="MetI-like_sf"/>
</dbReference>
<dbReference type="AlphaFoldDB" id="A0A084II93"/>
<feature type="domain" description="ABC transmembrane type-1" evidence="10">
    <location>
        <begin position="19"/>
        <end position="207"/>
    </location>
</feature>
<feature type="transmembrane region" description="Helical" evidence="9">
    <location>
        <begin position="185"/>
        <end position="207"/>
    </location>
</feature>
<protein>
    <submittedName>
        <fullName evidence="11">Protein GlnP5</fullName>
    </submittedName>
</protein>
<keyword evidence="3 9" id="KW-0813">Transport</keyword>
<dbReference type="Pfam" id="PF00528">
    <property type="entry name" value="BPD_transp_1"/>
    <property type="match status" value="1"/>
</dbReference>
<reference evidence="11 12" key="1">
    <citation type="submission" date="2013-03" db="EMBL/GenBank/DDBJ databases">
        <title>Salinisphaera hydrothermalis C41B8 Genome Sequencing.</title>
        <authorList>
            <person name="Li C."/>
            <person name="Lai Q."/>
            <person name="Shao Z."/>
        </authorList>
    </citation>
    <scope>NUCLEOTIDE SEQUENCE [LARGE SCALE GENOMIC DNA]</scope>
    <source>
        <strain evidence="11 12">C41B8</strain>
    </source>
</reference>
<organism evidence="11 12">
    <name type="scientific">Salinisphaera hydrothermalis (strain C41B8)</name>
    <dbReference type="NCBI Taxonomy" id="1304275"/>
    <lineage>
        <taxon>Bacteria</taxon>
        <taxon>Pseudomonadati</taxon>
        <taxon>Pseudomonadota</taxon>
        <taxon>Gammaproteobacteria</taxon>
        <taxon>Salinisphaerales</taxon>
        <taxon>Salinisphaeraceae</taxon>
        <taxon>Salinisphaera</taxon>
    </lineage>
</organism>
<evidence type="ECO:0000313" key="12">
    <source>
        <dbReference type="Proteomes" id="UP000028302"/>
    </source>
</evidence>
<dbReference type="CDD" id="cd06261">
    <property type="entry name" value="TM_PBP2"/>
    <property type="match status" value="1"/>
</dbReference>
<dbReference type="PANTHER" id="PTHR30614:SF0">
    <property type="entry name" value="L-CYSTINE TRANSPORT SYSTEM PERMEASE PROTEIN TCYL"/>
    <property type="match status" value="1"/>
</dbReference>
<dbReference type="Proteomes" id="UP000028302">
    <property type="component" value="Unassembled WGS sequence"/>
</dbReference>
<dbReference type="NCBIfam" id="TIGR01726">
    <property type="entry name" value="HEQRo_perm_3TM"/>
    <property type="match status" value="1"/>
</dbReference>
<evidence type="ECO:0000256" key="3">
    <source>
        <dbReference type="ARBA" id="ARBA00022448"/>
    </source>
</evidence>
<keyword evidence="12" id="KW-1185">Reference proteome</keyword>
<dbReference type="GO" id="GO:0043190">
    <property type="term" value="C:ATP-binding cassette (ABC) transporter complex"/>
    <property type="evidence" value="ECO:0007669"/>
    <property type="project" value="InterPro"/>
</dbReference>
<evidence type="ECO:0000256" key="6">
    <source>
        <dbReference type="ARBA" id="ARBA00022970"/>
    </source>
</evidence>
<sequence>MSDWFAFAWANLPALLHGTVYTLEIWVVAMLGGFVAGWVLAVGRVYGDPISRKLATGYIELIRGTPLLVQMFIVYQGLPQIGIVFSPLVAAMVAIGINTAAYQAEYFRAGIRSVRPGQLAAGRAIGLTYIQTIGHIVLPQAWRIALPQWSNEVIIELKYTSVAFAISVPELMGQAKMIGADSFKYFQIFLVAAMIYLVLVSAVTLLLDVIERRYALRQ</sequence>
<proteinExistence type="inferred from homology"/>
<evidence type="ECO:0000313" key="11">
    <source>
        <dbReference type="EMBL" id="KEZ76427.1"/>
    </source>
</evidence>
<evidence type="ECO:0000256" key="1">
    <source>
        <dbReference type="ARBA" id="ARBA00004429"/>
    </source>
</evidence>
<evidence type="ECO:0000256" key="9">
    <source>
        <dbReference type="RuleBase" id="RU363032"/>
    </source>
</evidence>
<gene>
    <name evidence="11" type="ORF">C41B8_15090</name>
</gene>
<dbReference type="EMBL" id="APNK01000030">
    <property type="protein sequence ID" value="KEZ76427.1"/>
    <property type="molecule type" value="Genomic_DNA"/>
</dbReference>
<dbReference type="GO" id="GO:0022857">
    <property type="term" value="F:transmembrane transporter activity"/>
    <property type="evidence" value="ECO:0007669"/>
    <property type="project" value="InterPro"/>
</dbReference>
<dbReference type="OrthoDB" id="9787841at2"/>
<dbReference type="STRING" id="1304275.C41B8_15090"/>
<feature type="transmembrane region" description="Helical" evidence="9">
    <location>
        <begin position="20"/>
        <end position="42"/>
    </location>
</feature>
<dbReference type="PANTHER" id="PTHR30614">
    <property type="entry name" value="MEMBRANE COMPONENT OF AMINO ACID ABC TRANSPORTER"/>
    <property type="match status" value="1"/>
</dbReference>
<comment type="similarity">
    <text evidence="2">Belongs to the binding-protein-dependent transport system permease family. HisMQ subfamily.</text>
</comment>
<keyword evidence="6" id="KW-0029">Amino-acid transport</keyword>
<dbReference type="InterPro" id="IPR010065">
    <property type="entry name" value="AA_ABC_transptr_permease_3TM"/>
</dbReference>
<dbReference type="RefSeq" id="WP_037340033.1">
    <property type="nucleotide sequence ID" value="NZ_APNK01000030.1"/>
</dbReference>
<keyword evidence="8 9" id="KW-0472">Membrane</keyword>
<dbReference type="InterPro" id="IPR000515">
    <property type="entry name" value="MetI-like"/>
</dbReference>
<dbReference type="InterPro" id="IPR043429">
    <property type="entry name" value="ArtM/GltK/GlnP/TcyL/YhdX-like"/>
</dbReference>
<evidence type="ECO:0000256" key="8">
    <source>
        <dbReference type="ARBA" id="ARBA00023136"/>
    </source>
</evidence>
<evidence type="ECO:0000256" key="2">
    <source>
        <dbReference type="ARBA" id="ARBA00010072"/>
    </source>
</evidence>
<evidence type="ECO:0000259" key="10">
    <source>
        <dbReference type="PROSITE" id="PS50928"/>
    </source>
</evidence>
<keyword evidence="7 9" id="KW-1133">Transmembrane helix</keyword>